<gene>
    <name evidence="1" type="ORF">E4S40_03010</name>
</gene>
<dbReference type="Gene3D" id="3.40.50.2000">
    <property type="entry name" value="Glycogen Phosphorylase B"/>
    <property type="match status" value="2"/>
</dbReference>
<evidence type="ECO:0000313" key="2">
    <source>
        <dbReference type="Proteomes" id="UP000297647"/>
    </source>
</evidence>
<sequence length="376" mass="43146">MSDQKANKISVLFASSLKPLVDSRAFGRLGLSLRETNKYQLNFIGFSSKSLPKTTEDRFFVSITDYHSRWQRLILPIRFGFLLLKIKPKILICCSWEMLLIAKFLKPWLKYKLIYDVQENFIQNLTLNPNSTKLKKAIATWIIKKSEKPKGIDFHILAEACYAVEMPEKEPNLILENKFPISDSPPSIKSYKGKKSFRFLITGTLTPSYGVIEAIRFFEKILSRFPGSQLQIIGHVPLKDFEKTLQEFGRKSKAIQLELSPSPIAHEVVLKAIKESDFLLLPYQLHPSIINKLPSKLFEACGLGCPVIINSNPKWEPIISKHKLGISVHFDQIELSLQEFSSGLDTQFFSNLDSDFYRWNKEAQLFSQLIEELLGQ</sequence>
<evidence type="ECO:0000313" key="1">
    <source>
        <dbReference type="EMBL" id="TFV97634.1"/>
    </source>
</evidence>
<keyword evidence="2" id="KW-1185">Reference proteome</keyword>
<comment type="caution">
    <text evidence="1">The sequence shown here is derived from an EMBL/GenBank/DDBJ whole genome shotgun (WGS) entry which is preliminary data.</text>
</comment>
<name>A0A4Y9QYP1_9BACT</name>
<dbReference type="SUPFAM" id="SSF53756">
    <property type="entry name" value="UDP-Glycosyltransferase/glycogen phosphorylase"/>
    <property type="match status" value="1"/>
</dbReference>
<dbReference type="EMBL" id="SPSB01000001">
    <property type="protein sequence ID" value="TFV97634.1"/>
    <property type="molecule type" value="Genomic_DNA"/>
</dbReference>
<dbReference type="Proteomes" id="UP000297647">
    <property type="component" value="Unassembled WGS sequence"/>
</dbReference>
<dbReference type="OrthoDB" id="925984at2"/>
<proteinExistence type="predicted"/>
<dbReference type="RefSeq" id="WP_135070650.1">
    <property type="nucleotide sequence ID" value="NZ_SPSB01000001.1"/>
</dbReference>
<protein>
    <recommendedName>
        <fullName evidence="3">Glycosyltransferase</fullName>
    </recommendedName>
</protein>
<organism evidence="1 2">
    <name type="scientific">Algoriphagus kandeliae</name>
    <dbReference type="NCBI Taxonomy" id="2562278"/>
    <lineage>
        <taxon>Bacteria</taxon>
        <taxon>Pseudomonadati</taxon>
        <taxon>Bacteroidota</taxon>
        <taxon>Cytophagia</taxon>
        <taxon>Cytophagales</taxon>
        <taxon>Cyclobacteriaceae</taxon>
        <taxon>Algoriphagus</taxon>
    </lineage>
</organism>
<accession>A0A4Y9QYP1</accession>
<dbReference type="AlphaFoldDB" id="A0A4Y9QYP1"/>
<evidence type="ECO:0008006" key="3">
    <source>
        <dbReference type="Google" id="ProtNLM"/>
    </source>
</evidence>
<reference evidence="1 2" key="1">
    <citation type="submission" date="2019-03" db="EMBL/GenBank/DDBJ databases">
        <title>Algoriphagus sp. nov, a new strain isolated from root system soil of mangrove plant Kandelia.</title>
        <authorList>
            <person name="Yin Q."/>
            <person name="Wang K."/>
            <person name="Song Z."/>
        </authorList>
    </citation>
    <scope>NUCLEOTIDE SEQUENCE [LARGE SCALE GENOMIC DNA]</scope>
    <source>
        <strain evidence="1 2">XY-J91</strain>
    </source>
</reference>